<dbReference type="InterPro" id="IPR025714">
    <property type="entry name" value="Methyltranfer_dom"/>
</dbReference>
<dbReference type="GO" id="GO:0032259">
    <property type="term" value="P:methylation"/>
    <property type="evidence" value="ECO:0007669"/>
    <property type="project" value="UniProtKB-KW"/>
</dbReference>
<dbReference type="EMBL" id="JAPFCC010000001">
    <property type="protein sequence ID" value="MCW7556191.1"/>
    <property type="molecule type" value="Genomic_DNA"/>
</dbReference>
<dbReference type="SUPFAM" id="SSF53335">
    <property type="entry name" value="S-adenosyl-L-methionine-dependent methyltransferases"/>
    <property type="match status" value="1"/>
</dbReference>
<dbReference type="RefSeq" id="WP_262565900.1">
    <property type="nucleotide sequence ID" value="NZ_JAPFCC010000001.1"/>
</dbReference>
<keyword evidence="2" id="KW-0489">Methyltransferase</keyword>
<dbReference type="PANTHER" id="PTHR43861">
    <property type="entry name" value="TRANS-ACONITATE 2-METHYLTRANSFERASE-RELATED"/>
    <property type="match status" value="1"/>
</dbReference>
<dbReference type="Gene3D" id="3.40.50.150">
    <property type="entry name" value="Vaccinia Virus protein VP39"/>
    <property type="match status" value="1"/>
</dbReference>
<dbReference type="GO" id="GO:0008168">
    <property type="term" value="F:methyltransferase activity"/>
    <property type="evidence" value="ECO:0007669"/>
    <property type="project" value="UniProtKB-KW"/>
</dbReference>
<feature type="domain" description="Methyltransferase" evidence="1">
    <location>
        <begin position="72"/>
        <end position="183"/>
    </location>
</feature>
<evidence type="ECO:0000313" key="3">
    <source>
        <dbReference type="Proteomes" id="UP001209854"/>
    </source>
</evidence>
<keyword evidence="2" id="KW-0808">Transferase</keyword>
<dbReference type="CDD" id="cd02440">
    <property type="entry name" value="AdoMet_MTases"/>
    <property type="match status" value="1"/>
</dbReference>
<proteinExistence type="predicted"/>
<comment type="caution">
    <text evidence="2">The sequence shown here is derived from an EMBL/GenBank/DDBJ whole genome shotgun (WGS) entry which is preliminary data.</text>
</comment>
<keyword evidence="3" id="KW-1185">Reference proteome</keyword>
<organism evidence="2 3">
    <name type="scientific">Endozoicomonas gorgoniicola</name>
    <dbReference type="NCBI Taxonomy" id="1234144"/>
    <lineage>
        <taxon>Bacteria</taxon>
        <taxon>Pseudomonadati</taxon>
        <taxon>Pseudomonadota</taxon>
        <taxon>Gammaproteobacteria</taxon>
        <taxon>Oceanospirillales</taxon>
        <taxon>Endozoicomonadaceae</taxon>
        <taxon>Endozoicomonas</taxon>
    </lineage>
</organism>
<dbReference type="Pfam" id="PF13847">
    <property type="entry name" value="Methyltransf_31"/>
    <property type="match status" value="1"/>
</dbReference>
<dbReference type="Proteomes" id="UP001209854">
    <property type="component" value="Unassembled WGS sequence"/>
</dbReference>
<evidence type="ECO:0000259" key="1">
    <source>
        <dbReference type="Pfam" id="PF13847"/>
    </source>
</evidence>
<sequence length="300" mass="33340">MISSIDKKVALDDLLCIRLAIPFFKCSSGGNKVAKSSYALVQGVQGASRLEVMTRLSWPSSHNFLVSQGVIEGMSCLEVACGAGAVTRQLKSLLGDSSLVTGFDMDAKSIELARKKFSDARGVNFQVVDLEADELAFDQPFDLVYCRHILEHVSDPEASIHKLTRYLKPGGLFVAQTVDCEGRYCWPDNAAYQKSAELLARIIDVRGGHSDCGRWLPSILRKQKFLHINVEVENLVYLEGEGKQFLPLTMEAVEKGLLEEGLLEKDEFRQLLNDLRQFCNEPDSIVSLPRFVHCAGRKPC</sequence>
<accession>A0ABT3N3K2</accession>
<gene>
    <name evidence="2" type="ORF">NX722_26900</name>
</gene>
<protein>
    <submittedName>
        <fullName evidence="2">Methyltransferase domain-containing protein</fullName>
    </submittedName>
</protein>
<name>A0ABT3N3K2_9GAMM</name>
<evidence type="ECO:0000313" key="2">
    <source>
        <dbReference type="EMBL" id="MCW7556191.1"/>
    </source>
</evidence>
<reference evidence="2 3" key="1">
    <citation type="submission" date="2022-10" db="EMBL/GenBank/DDBJ databases">
        <title>High-quality genome sequences of two octocoral-associated bacteria, Endozoicomonas euniceicola EF212 and Endozoicomonas gorgoniicola PS125.</title>
        <authorList>
            <person name="Chiou Y.-J."/>
            <person name="Chen Y.-H."/>
        </authorList>
    </citation>
    <scope>NUCLEOTIDE SEQUENCE [LARGE SCALE GENOMIC DNA]</scope>
    <source>
        <strain evidence="2 3">PS125</strain>
    </source>
</reference>
<dbReference type="InterPro" id="IPR029063">
    <property type="entry name" value="SAM-dependent_MTases_sf"/>
</dbReference>